<dbReference type="Gene3D" id="1.20.1250.20">
    <property type="entry name" value="MFS general substrate transporter like domains"/>
    <property type="match status" value="1"/>
</dbReference>
<dbReference type="CDD" id="cd17321">
    <property type="entry name" value="MFS_MMR_MDR_like"/>
    <property type="match status" value="1"/>
</dbReference>
<protein>
    <submittedName>
        <fullName evidence="9">MFS transporter</fullName>
    </submittedName>
</protein>
<sequence>MDTQQENPRRWALLALTSVGAFMAPLDGSIVSVALPRMGPALRLSFAASMWVQASYLLAMAVTLIPLGRLADQWGKVRFYQAGLVIFTGGSLAAALSVDGATLVASRVLQGVGGALLSATSAAIVTSAFPARERGRALGINVMAVYAGLSVGPPLGGYLVDHLGWPWIFLINLPIGIFTLLWGLRLLPAAEARPGPGARMDLGGAALMAVLLVSLIVPLTFSSAWGLGSGRTLGMLAIAPFALGAFLAVESRVASPLMDLDLLRRNRLFAAANLAALLNYMALYAVSVLTAVQLQLVMGHPARVAGWVLMGQPVMMTVLSPFAGRLSDRMGSRTLATSGMVLVATGMVLLGSLGREAGLGAVVGSLAVVGLGMAAFSAPNTSAIMGSVERTQLGVASAFLATMRVTGQALSVAFLGGIAASRLGSGGWRLLLAKASGPAAGAFAWGYSAAMFTGAALALLGAMASLTRHGREA</sequence>
<reference evidence="10" key="1">
    <citation type="journal article" date="2023" name="Int. J. Syst. Evol. Microbiol.">
        <title>Mesoterricola silvestris gen. nov., sp. nov., Mesoterricola sediminis sp. nov., Geothrix oryzae sp. nov., Geothrix edaphica sp. nov., Geothrix rubra sp. nov., and Geothrix limicola sp. nov., six novel members of Acidobacteriota isolated from soils.</title>
        <authorList>
            <person name="Itoh H."/>
            <person name="Sugisawa Y."/>
            <person name="Mise K."/>
            <person name="Xu Z."/>
            <person name="Kuniyasu M."/>
            <person name="Ushijima N."/>
            <person name="Kawano K."/>
            <person name="Kobayashi E."/>
            <person name="Shiratori Y."/>
            <person name="Masuda Y."/>
            <person name="Senoo K."/>
        </authorList>
    </citation>
    <scope>NUCLEOTIDE SEQUENCE [LARGE SCALE GENOMIC DNA]</scope>
    <source>
        <strain evidence="10">W79</strain>
    </source>
</reference>
<feature type="transmembrane region" description="Helical" evidence="7">
    <location>
        <begin position="444"/>
        <end position="466"/>
    </location>
</feature>
<feature type="domain" description="Major facilitator superfamily (MFS) profile" evidence="8">
    <location>
        <begin position="13"/>
        <end position="473"/>
    </location>
</feature>
<dbReference type="InterPro" id="IPR036259">
    <property type="entry name" value="MFS_trans_sf"/>
</dbReference>
<dbReference type="KEGG" id="msil:METEAL_20410"/>
<dbReference type="RefSeq" id="WP_316415781.1">
    <property type="nucleotide sequence ID" value="NZ_AP027080.1"/>
</dbReference>
<dbReference type="Proteomes" id="UP001238179">
    <property type="component" value="Chromosome"/>
</dbReference>
<feature type="transmembrane region" description="Helical" evidence="7">
    <location>
        <begin position="165"/>
        <end position="184"/>
    </location>
</feature>
<comment type="subcellular location">
    <subcellularLocation>
        <location evidence="1">Cell membrane</location>
        <topology evidence="1">Multi-pass membrane protein</topology>
    </subcellularLocation>
</comment>
<evidence type="ECO:0000256" key="3">
    <source>
        <dbReference type="ARBA" id="ARBA00022475"/>
    </source>
</evidence>
<evidence type="ECO:0000256" key="7">
    <source>
        <dbReference type="SAM" id="Phobius"/>
    </source>
</evidence>
<keyword evidence="6 7" id="KW-0472">Membrane</keyword>
<dbReference type="GO" id="GO:0022857">
    <property type="term" value="F:transmembrane transporter activity"/>
    <property type="evidence" value="ECO:0007669"/>
    <property type="project" value="InterPro"/>
</dbReference>
<evidence type="ECO:0000256" key="6">
    <source>
        <dbReference type="ARBA" id="ARBA00023136"/>
    </source>
</evidence>
<evidence type="ECO:0000256" key="2">
    <source>
        <dbReference type="ARBA" id="ARBA00022448"/>
    </source>
</evidence>
<proteinExistence type="predicted"/>
<keyword evidence="4 7" id="KW-0812">Transmembrane</keyword>
<evidence type="ECO:0000256" key="1">
    <source>
        <dbReference type="ARBA" id="ARBA00004651"/>
    </source>
</evidence>
<dbReference type="Pfam" id="PF07690">
    <property type="entry name" value="MFS_1"/>
    <property type="match status" value="1"/>
</dbReference>
<dbReference type="InterPro" id="IPR011701">
    <property type="entry name" value="MFS"/>
</dbReference>
<feature type="transmembrane region" description="Helical" evidence="7">
    <location>
        <begin position="270"/>
        <end position="292"/>
    </location>
</feature>
<name>A0AA48GK84_9BACT</name>
<feature type="transmembrane region" description="Helical" evidence="7">
    <location>
        <begin position="108"/>
        <end position="131"/>
    </location>
</feature>
<evidence type="ECO:0000256" key="5">
    <source>
        <dbReference type="ARBA" id="ARBA00022989"/>
    </source>
</evidence>
<feature type="transmembrane region" description="Helical" evidence="7">
    <location>
        <begin position="46"/>
        <end position="67"/>
    </location>
</feature>
<keyword evidence="2" id="KW-0813">Transport</keyword>
<feature type="transmembrane region" description="Helical" evidence="7">
    <location>
        <begin position="205"/>
        <end position="227"/>
    </location>
</feature>
<organism evidence="9 10">
    <name type="scientific">Mesoterricola silvestris</name>
    <dbReference type="NCBI Taxonomy" id="2927979"/>
    <lineage>
        <taxon>Bacteria</taxon>
        <taxon>Pseudomonadati</taxon>
        <taxon>Acidobacteriota</taxon>
        <taxon>Holophagae</taxon>
        <taxon>Holophagales</taxon>
        <taxon>Holophagaceae</taxon>
        <taxon>Mesoterricola</taxon>
    </lineage>
</organism>
<keyword evidence="5 7" id="KW-1133">Transmembrane helix</keyword>
<feature type="transmembrane region" description="Helical" evidence="7">
    <location>
        <begin position="79"/>
        <end position="96"/>
    </location>
</feature>
<dbReference type="EMBL" id="AP027080">
    <property type="protein sequence ID" value="BDU72867.1"/>
    <property type="molecule type" value="Genomic_DNA"/>
</dbReference>
<evidence type="ECO:0000313" key="10">
    <source>
        <dbReference type="Proteomes" id="UP001238179"/>
    </source>
</evidence>
<feature type="transmembrane region" description="Helical" evidence="7">
    <location>
        <begin position="359"/>
        <end position="378"/>
    </location>
</feature>
<evidence type="ECO:0000256" key="4">
    <source>
        <dbReference type="ARBA" id="ARBA00022692"/>
    </source>
</evidence>
<evidence type="ECO:0000259" key="8">
    <source>
        <dbReference type="PROSITE" id="PS50850"/>
    </source>
</evidence>
<dbReference type="PANTHER" id="PTHR42718">
    <property type="entry name" value="MAJOR FACILITATOR SUPERFAMILY MULTIDRUG TRANSPORTER MFSC"/>
    <property type="match status" value="1"/>
</dbReference>
<dbReference type="Gene3D" id="1.20.1720.10">
    <property type="entry name" value="Multidrug resistance protein D"/>
    <property type="match status" value="1"/>
</dbReference>
<dbReference type="SUPFAM" id="SSF103473">
    <property type="entry name" value="MFS general substrate transporter"/>
    <property type="match status" value="1"/>
</dbReference>
<feature type="transmembrane region" description="Helical" evidence="7">
    <location>
        <begin position="233"/>
        <end position="249"/>
    </location>
</feature>
<keyword evidence="3" id="KW-1003">Cell membrane</keyword>
<dbReference type="AlphaFoldDB" id="A0AA48GK84"/>
<evidence type="ECO:0000313" key="9">
    <source>
        <dbReference type="EMBL" id="BDU72867.1"/>
    </source>
</evidence>
<feature type="transmembrane region" description="Helical" evidence="7">
    <location>
        <begin position="304"/>
        <end position="323"/>
    </location>
</feature>
<dbReference type="PANTHER" id="PTHR42718:SF46">
    <property type="entry name" value="BLR6921 PROTEIN"/>
    <property type="match status" value="1"/>
</dbReference>
<feature type="transmembrane region" description="Helical" evidence="7">
    <location>
        <begin position="12"/>
        <end position="34"/>
    </location>
</feature>
<feature type="transmembrane region" description="Helical" evidence="7">
    <location>
        <begin position="138"/>
        <end position="159"/>
    </location>
</feature>
<dbReference type="PROSITE" id="PS50850">
    <property type="entry name" value="MFS"/>
    <property type="match status" value="1"/>
</dbReference>
<feature type="transmembrane region" description="Helical" evidence="7">
    <location>
        <begin position="399"/>
        <end position="424"/>
    </location>
</feature>
<accession>A0AA48GK84</accession>
<dbReference type="InterPro" id="IPR020846">
    <property type="entry name" value="MFS_dom"/>
</dbReference>
<keyword evidence="10" id="KW-1185">Reference proteome</keyword>
<gene>
    <name evidence="9" type="ORF">METEAL_20410</name>
</gene>
<feature type="transmembrane region" description="Helical" evidence="7">
    <location>
        <begin position="335"/>
        <end position="353"/>
    </location>
</feature>
<dbReference type="GO" id="GO:0005886">
    <property type="term" value="C:plasma membrane"/>
    <property type="evidence" value="ECO:0007669"/>
    <property type="project" value="UniProtKB-SubCell"/>
</dbReference>